<sequence length="484" mass="54580">MSILERSKTPSGRRVREEDGPYNPDEEDNPNPNVTPNKRRKTASSLATSAKNRTRFAINTILQKQYPLGVELPQRPICVITGETDDMNPIEFSHVVAKAVDDETLTKLEWAWGMRYWSLNVDTHFNLQTLSVAVHRFFDRQENGWFWLPELNILSNFLKTYRADIHRFDVKKACLSPSYTGGTQANLPIQLYKNKQSFKYRFVATQGMKSCCAIRRYHGSYTSVDPLAFKQHVYPFPELPQFELNILPHFVIFDTGRKLDKILGGSTSFDGIYSNFDLPVIMDGLGAMFACLDLYRLWMSGSPSDDFTNSLDSSQAPSQTSNHDSSSKSGASRSTRTSQRTRHSRASAPEENPDDSADTGDELSPDDSASNMDDPVEYDEREEEEDWTDDDEAKLMREIEEWAEDVWRHSLLDSDEDSASNSSTGGMTLVDPSDEQPSVDKIPIVVDSEGEPHQVKASAFGDHMSKSLPIDGTFTIDPLESCHL</sequence>
<feature type="region of interest" description="Disordered" evidence="1">
    <location>
        <begin position="1"/>
        <end position="47"/>
    </location>
</feature>
<feature type="region of interest" description="Disordered" evidence="1">
    <location>
        <begin position="411"/>
        <end position="438"/>
    </location>
</feature>
<evidence type="ECO:0000313" key="3">
    <source>
        <dbReference type="Proteomes" id="UP000027073"/>
    </source>
</evidence>
<reference evidence="3" key="1">
    <citation type="journal article" date="2014" name="Proc. Natl. Acad. Sci. U.S.A.">
        <title>Extensive sampling of basidiomycete genomes demonstrates inadequacy of the white-rot/brown-rot paradigm for wood decay fungi.</title>
        <authorList>
            <person name="Riley R."/>
            <person name="Salamov A.A."/>
            <person name="Brown D.W."/>
            <person name="Nagy L.G."/>
            <person name="Floudas D."/>
            <person name="Held B.W."/>
            <person name="Levasseur A."/>
            <person name="Lombard V."/>
            <person name="Morin E."/>
            <person name="Otillar R."/>
            <person name="Lindquist E.A."/>
            <person name="Sun H."/>
            <person name="LaButti K.M."/>
            <person name="Schmutz J."/>
            <person name="Jabbour D."/>
            <person name="Luo H."/>
            <person name="Baker S.E."/>
            <person name="Pisabarro A.G."/>
            <person name="Walton J.D."/>
            <person name="Blanchette R.A."/>
            <person name="Henrissat B."/>
            <person name="Martin F."/>
            <person name="Cullen D."/>
            <person name="Hibbett D.S."/>
            <person name="Grigoriev I.V."/>
        </authorList>
    </citation>
    <scope>NUCLEOTIDE SEQUENCE [LARGE SCALE GENOMIC DNA]</scope>
    <source>
        <strain evidence="3">PC15</strain>
    </source>
</reference>
<dbReference type="InParanoid" id="A0A067NFA8"/>
<gene>
    <name evidence="2" type="ORF">PLEOSDRAFT_1114699</name>
</gene>
<feature type="compositionally biased region" description="Polar residues" evidence="1">
    <location>
        <begin position="306"/>
        <end position="324"/>
    </location>
</feature>
<evidence type="ECO:0000256" key="1">
    <source>
        <dbReference type="SAM" id="MobiDB-lite"/>
    </source>
</evidence>
<dbReference type="OrthoDB" id="3133596at2759"/>
<feature type="region of interest" description="Disordered" evidence="1">
    <location>
        <begin position="306"/>
        <end position="392"/>
    </location>
</feature>
<dbReference type="Proteomes" id="UP000027073">
    <property type="component" value="Unassembled WGS sequence"/>
</dbReference>
<protein>
    <recommendedName>
        <fullName evidence="4">HNH nuclease domain-containing protein</fullName>
    </recommendedName>
</protein>
<dbReference type="VEuPathDB" id="FungiDB:PLEOSDRAFT_1114699"/>
<evidence type="ECO:0008006" key="4">
    <source>
        <dbReference type="Google" id="ProtNLM"/>
    </source>
</evidence>
<dbReference type="STRING" id="1137138.A0A067NFA8"/>
<feature type="compositionally biased region" description="Acidic residues" evidence="1">
    <location>
        <begin position="351"/>
        <end position="365"/>
    </location>
</feature>
<dbReference type="EMBL" id="KL198014">
    <property type="protein sequence ID" value="KDQ22777.1"/>
    <property type="molecule type" value="Genomic_DNA"/>
</dbReference>
<accession>A0A067NFA8</accession>
<dbReference type="HOGENOM" id="CLU_581542_0_0_1"/>
<feature type="compositionally biased region" description="Low complexity" evidence="1">
    <location>
        <begin position="327"/>
        <end position="338"/>
    </location>
</feature>
<evidence type="ECO:0000313" key="2">
    <source>
        <dbReference type="EMBL" id="KDQ22777.1"/>
    </source>
</evidence>
<organism evidence="2 3">
    <name type="scientific">Pleurotus ostreatus (strain PC15)</name>
    <name type="common">Oyster mushroom</name>
    <dbReference type="NCBI Taxonomy" id="1137138"/>
    <lineage>
        <taxon>Eukaryota</taxon>
        <taxon>Fungi</taxon>
        <taxon>Dikarya</taxon>
        <taxon>Basidiomycota</taxon>
        <taxon>Agaricomycotina</taxon>
        <taxon>Agaricomycetes</taxon>
        <taxon>Agaricomycetidae</taxon>
        <taxon>Agaricales</taxon>
        <taxon>Pleurotineae</taxon>
        <taxon>Pleurotaceae</taxon>
        <taxon>Pleurotus</taxon>
    </lineage>
</organism>
<name>A0A067NFA8_PLEO1</name>
<feature type="compositionally biased region" description="Acidic residues" evidence="1">
    <location>
        <begin position="374"/>
        <end position="392"/>
    </location>
</feature>
<feature type="compositionally biased region" description="Basic and acidic residues" evidence="1">
    <location>
        <begin position="1"/>
        <end position="19"/>
    </location>
</feature>
<proteinExistence type="predicted"/>
<dbReference type="AlphaFoldDB" id="A0A067NFA8"/>